<keyword evidence="8" id="KW-0175">Coiled coil</keyword>
<dbReference type="PANTHER" id="PTHR43547:SF2">
    <property type="entry name" value="HYBRID SIGNAL TRANSDUCTION HISTIDINE KINASE C"/>
    <property type="match status" value="1"/>
</dbReference>
<dbReference type="RefSeq" id="WP_070396185.1">
    <property type="nucleotide sequence ID" value="NZ_CP017599.1"/>
</dbReference>
<dbReference type="FunFam" id="3.30.565.10:FF:000006">
    <property type="entry name" value="Sensor histidine kinase WalK"/>
    <property type="match status" value="1"/>
</dbReference>
<dbReference type="InterPro" id="IPR003594">
    <property type="entry name" value="HATPase_dom"/>
</dbReference>
<dbReference type="Gene3D" id="3.30.565.10">
    <property type="entry name" value="Histidine kinase-like ATPase, C-terminal domain"/>
    <property type="match status" value="1"/>
</dbReference>
<dbReference type="CDD" id="cd19920">
    <property type="entry name" value="REC_PA4781-like"/>
    <property type="match status" value="1"/>
</dbReference>
<keyword evidence="5" id="KW-0418">Kinase</keyword>
<dbReference type="SMART" id="SM00387">
    <property type="entry name" value="HATPase_c"/>
    <property type="match status" value="1"/>
</dbReference>
<name>A0A1D8U1N4_9CYAN</name>
<dbReference type="GO" id="GO:0000155">
    <property type="term" value="F:phosphorelay sensor kinase activity"/>
    <property type="evidence" value="ECO:0007669"/>
    <property type="project" value="InterPro"/>
</dbReference>
<dbReference type="Pfam" id="PF00512">
    <property type="entry name" value="HisKA"/>
    <property type="match status" value="1"/>
</dbReference>
<feature type="domain" description="Response regulatory" evidence="10">
    <location>
        <begin position="12"/>
        <end position="128"/>
    </location>
</feature>
<dbReference type="PROSITE" id="PS50110">
    <property type="entry name" value="RESPONSE_REGULATORY"/>
    <property type="match status" value="1"/>
</dbReference>
<dbReference type="EC" id="2.7.13.3" evidence="2"/>
<dbReference type="InterPro" id="IPR005467">
    <property type="entry name" value="His_kinase_dom"/>
</dbReference>
<gene>
    <name evidence="11" type="ORF">BJP34_34220</name>
</gene>
<comment type="catalytic activity">
    <reaction evidence="1">
        <text>ATP + protein L-histidine = ADP + protein N-phospho-L-histidine.</text>
        <dbReference type="EC" id="2.7.13.3"/>
    </reaction>
</comment>
<dbReference type="Pfam" id="PF02518">
    <property type="entry name" value="HATPase_c"/>
    <property type="match status" value="1"/>
</dbReference>
<feature type="domain" description="Histidine kinase" evidence="9">
    <location>
        <begin position="210"/>
        <end position="426"/>
    </location>
</feature>
<evidence type="ECO:0000313" key="11">
    <source>
        <dbReference type="EMBL" id="AOX03819.1"/>
    </source>
</evidence>
<evidence type="ECO:0000256" key="5">
    <source>
        <dbReference type="ARBA" id="ARBA00022777"/>
    </source>
</evidence>
<evidence type="ECO:0000313" key="12">
    <source>
        <dbReference type="Proteomes" id="UP000177870"/>
    </source>
</evidence>
<dbReference type="InterPro" id="IPR003661">
    <property type="entry name" value="HisK_dim/P_dom"/>
</dbReference>
<dbReference type="PANTHER" id="PTHR43547">
    <property type="entry name" value="TWO-COMPONENT HISTIDINE KINASE"/>
    <property type="match status" value="1"/>
</dbReference>
<dbReference type="OrthoDB" id="517825at2"/>
<dbReference type="SMART" id="SM00448">
    <property type="entry name" value="REC"/>
    <property type="match status" value="1"/>
</dbReference>
<dbReference type="PRINTS" id="PR00344">
    <property type="entry name" value="BCTRLSENSOR"/>
</dbReference>
<evidence type="ECO:0000259" key="10">
    <source>
        <dbReference type="PROSITE" id="PS50110"/>
    </source>
</evidence>
<dbReference type="AlphaFoldDB" id="A0A1D8U1N4"/>
<dbReference type="CDD" id="cd00082">
    <property type="entry name" value="HisKA"/>
    <property type="match status" value="1"/>
</dbReference>
<accession>A0A1D8U1N4</accession>
<dbReference type="InterPro" id="IPR036097">
    <property type="entry name" value="HisK_dim/P_sf"/>
</dbReference>
<dbReference type="Pfam" id="PF00072">
    <property type="entry name" value="Response_reg"/>
    <property type="match status" value="1"/>
</dbReference>
<evidence type="ECO:0000256" key="4">
    <source>
        <dbReference type="ARBA" id="ARBA00022679"/>
    </source>
</evidence>
<protein>
    <recommendedName>
        <fullName evidence="2">histidine kinase</fullName>
        <ecNumber evidence="2">2.7.13.3</ecNumber>
    </recommendedName>
</protein>
<dbReference type="SUPFAM" id="SSF52172">
    <property type="entry name" value="CheY-like"/>
    <property type="match status" value="1"/>
</dbReference>
<keyword evidence="3 7" id="KW-0597">Phosphoprotein</keyword>
<dbReference type="STRING" id="1458985.BJP34_34220"/>
<evidence type="ECO:0000256" key="1">
    <source>
        <dbReference type="ARBA" id="ARBA00000085"/>
    </source>
</evidence>
<dbReference type="InterPro" id="IPR001789">
    <property type="entry name" value="Sig_transdc_resp-reg_receiver"/>
</dbReference>
<evidence type="ECO:0000256" key="6">
    <source>
        <dbReference type="ARBA" id="ARBA00023012"/>
    </source>
</evidence>
<evidence type="ECO:0000256" key="3">
    <source>
        <dbReference type="ARBA" id="ARBA00022553"/>
    </source>
</evidence>
<evidence type="ECO:0000256" key="8">
    <source>
        <dbReference type="SAM" id="Coils"/>
    </source>
</evidence>
<sequence length="430" mass="48335">MNNHQAEATQAEIMVVDDTPTNLQLLSSILIEEGYQVRSMIDGLLALESALCDPPDLILLDIIMPKIDGYDVCKQLKSNQKTEGIPVIFISALDETWDKVKAFAVGGADYITKPFQVEEVLARVENQLTLHKLRTQLIEQNQLLQQEISDRISAQAALESLNQELESRIQARTVELRDYLEQLRNLESQLREALDREKELSDLKSRIIFTISHEYRTPLMTILSSVELLEKYRHQLNDSQQVKHFWRIQAAVKHMTTLVNDLLFINQAEFDRLDFKPVVLNLVTFCQELVCPIQSSIGAKHSLIFSSARDWEPISGDPKILRQIITNIISNAIKYSPDGGTILVQLNGDEEKVILQIIDQGIGIPQEDQAKLFQSFSRASNVGIIPGTGLGLSIVKSCVDLHGGKIHLESEEGVGTTFTITLPKNLSEDE</sequence>
<dbReference type="Gene3D" id="3.40.50.2300">
    <property type="match status" value="1"/>
</dbReference>
<dbReference type="PROSITE" id="PS50109">
    <property type="entry name" value="HIS_KIN"/>
    <property type="match status" value="1"/>
</dbReference>
<dbReference type="InterPro" id="IPR036890">
    <property type="entry name" value="HATPase_C_sf"/>
</dbReference>
<feature type="modified residue" description="4-aspartylphosphate" evidence="7">
    <location>
        <position position="61"/>
    </location>
</feature>
<dbReference type="KEGG" id="mpro:BJP34_34220"/>
<reference evidence="12" key="1">
    <citation type="submission" date="2016-10" db="EMBL/GenBank/DDBJ databases">
        <title>Comparative genomics uncovers the prolific and rare metabolic potential of the cyanobacterial genus Moorea.</title>
        <authorList>
            <person name="Leao T."/>
            <person name="Castelao G."/>
            <person name="Korobeynikov A."/>
            <person name="Monroe E.A."/>
            <person name="Podell S."/>
            <person name="Glukhov E."/>
            <person name="Allen E."/>
            <person name="Gerwick W.H."/>
            <person name="Gerwick L."/>
        </authorList>
    </citation>
    <scope>NUCLEOTIDE SEQUENCE [LARGE SCALE GENOMIC DNA]</scope>
    <source>
        <strain evidence="12">PAL-8-15-08-1</strain>
    </source>
</reference>
<keyword evidence="4" id="KW-0808">Transferase</keyword>
<dbReference type="SUPFAM" id="SSF47384">
    <property type="entry name" value="Homodimeric domain of signal transducing histidine kinase"/>
    <property type="match status" value="1"/>
</dbReference>
<evidence type="ECO:0000256" key="2">
    <source>
        <dbReference type="ARBA" id="ARBA00012438"/>
    </source>
</evidence>
<dbReference type="EMBL" id="CP017599">
    <property type="protein sequence ID" value="AOX03819.1"/>
    <property type="molecule type" value="Genomic_DNA"/>
</dbReference>
<dbReference type="SMART" id="SM00388">
    <property type="entry name" value="HisKA"/>
    <property type="match status" value="1"/>
</dbReference>
<keyword evidence="6" id="KW-0902">Two-component regulatory system</keyword>
<dbReference type="CDD" id="cd00075">
    <property type="entry name" value="HATPase"/>
    <property type="match status" value="1"/>
</dbReference>
<evidence type="ECO:0000259" key="9">
    <source>
        <dbReference type="PROSITE" id="PS50109"/>
    </source>
</evidence>
<dbReference type="Proteomes" id="UP000177870">
    <property type="component" value="Chromosome"/>
</dbReference>
<feature type="coiled-coil region" evidence="8">
    <location>
        <begin position="144"/>
        <end position="203"/>
    </location>
</feature>
<proteinExistence type="predicted"/>
<dbReference type="InterPro" id="IPR004358">
    <property type="entry name" value="Sig_transdc_His_kin-like_C"/>
</dbReference>
<dbReference type="SUPFAM" id="SSF55874">
    <property type="entry name" value="ATPase domain of HSP90 chaperone/DNA topoisomerase II/histidine kinase"/>
    <property type="match status" value="1"/>
</dbReference>
<dbReference type="Gene3D" id="1.10.287.130">
    <property type="match status" value="1"/>
</dbReference>
<dbReference type="InterPro" id="IPR011006">
    <property type="entry name" value="CheY-like_superfamily"/>
</dbReference>
<organism evidence="11 12">
    <name type="scientific">Moorena producens PAL-8-15-08-1</name>
    <dbReference type="NCBI Taxonomy" id="1458985"/>
    <lineage>
        <taxon>Bacteria</taxon>
        <taxon>Bacillati</taxon>
        <taxon>Cyanobacteriota</taxon>
        <taxon>Cyanophyceae</taxon>
        <taxon>Coleofasciculales</taxon>
        <taxon>Coleofasciculaceae</taxon>
        <taxon>Moorena</taxon>
    </lineage>
</organism>
<evidence type="ECO:0000256" key="7">
    <source>
        <dbReference type="PROSITE-ProRule" id="PRU00169"/>
    </source>
</evidence>